<dbReference type="PANTHER" id="PTHR43384:SF13">
    <property type="entry name" value="SLR0110 PROTEIN"/>
    <property type="match status" value="1"/>
</dbReference>
<dbReference type="EMBL" id="CAESAI010000003">
    <property type="protein sequence ID" value="CAB4331341.1"/>
    <property type="molecule type" value="Genomic_DNA"/>
</dbReference>
<dbReference type="GO" id="GO:0009898">
    <property type="term" value="C:cytoplasmic side of plasma membrane"/>
    <property type="evidence" value="ECO:0007669"/>
    <property type="project" value="TreeGrafter"/>
</dbReference>
<dbReference type="EMBL" id="CAEZZD010000042">
    <property type="protein sequence ID" value="CAB4745356.1"/>
    <property type="molecule type" value="Genomic_DNA"/>
</dbReference>
<dbReference type="EMBL" id="CAEZYC010000032">
    <property type="protein sequence ID" value="CAB4707926.1"/>
    <property type="molecule type" value="Genomic_DNA"/>
</dbReference>
<sequence>MAVVLGISSETNERIKFTLGEDTQFVDSVAQLDEFLLANPSEQLVIVGPDVDLNVATNLSERFRVSRPSLGILLTRRRVDLSVLNQAIRSGIREVINVDDSAEILKAAKRSQSLSSMFSNSLDTHLLPKSGKTILVFSAKGGCGKTTISTNLAESLAATSGGTVCLVDFDLQFGDVGIALRINPSKSISNAVEMKDHVDKQALSSLVINYKPKFDVLLAPPNPVDAEYVTGELCRTVLTQLREMYDYVVIDSSPAFTDVILEAFDIADHHLLITTLDVPTLKNLRVSSSTLDELGLPTSKRIVIVNQSDLNAGLTVQDVERSIGTSVAIQIPASNAVPTSVNRGVTLYGSDPKHPVSRAIQSLTDLILDKPSQNRGRRILRRRGGSK</sequence>
<accession>A0A6J5YX26</accession>
<evidence type="ECO:0000313" key="6">
    <source>
        <dbReference type="EMBL" id="CAB4794288.1"/>
    </source>
</evidence>
<protein>
    <submittedName>
        <fullName evidence="3">Unannotated protein</fullName>
    </submittedName>
</protein>
<evidence type="ECO:0000259" key="1">
    <source>
        <dbReference type="Pfam" id="PF13614"/>
    </source>
</evidence>
<dbReference type="AlphaFoldDB" id="A0A6J5YX26"/>
<gene>
    <name evidence="4" type="ORF">UFOPK2648_00711</name>
    <name evidence="5" type="ORF">UFOPK2824_00408</name>
    <name evidence="6" type="ORF">UFOPK3037_00155</name>
    <name evidence="7" type="ORF">UFOPK3278_00353</name>
    <name evidence="2" type="ORF">UFOPK3406_00213</name>
    <name evidence="3" type="ORF">UFOPK3925_00525</name>
    <name evidence="8" type="ORF">UFOPK4097_00524</name>
    <name evidence="9" type="ORF">UFOPK4301_00753</name>
</gene>
<name>A0A6J5YX26_9ZZZZ</name>
<reference evidence="3" key="1">
    <citation type="submission" date="2020-05" db="EMBL/GenBank/DDBJ databases">
        <authorList>
            <person name="Chiriac C."/>
            <person name="Salcher M."/>
            <person name="Ghai R."/>
            <person name="Kavagutti S V."/>
        </authorList>
    </citation>
    <scope>NUCLEOTIDE SEQUENCE</scope>
</reference>
<dbReference type="GO" id="GO:0016887">
    <property type="term" value="F:ATP hydrolysis activity"/>
    <property type="evidence" value="ECO:0007669"/>
    <property type="project" value="TreeGrafter"/>
</dbReference>
<evidence type="ECO:0000313" key="9">
    <source>
        <dbReference type="EMBL" id="CAB5049237.1"/>
    </source>
</evidence>
<dbReference type="EMBL" id="CAFBPK010000005">
    <property type="protein sequence ID" value="CAB5014490.1"/>
    <property type="molecule type" value="Genomic_DNA"/>
</dbReference>
<evidence type="ECO:0000313" key="2">
    <source>
        <dbReference type="EMBL" id="CAB4331341.1"/>
    </source>
</evidence>
<dbReference type="SUPFAM" id="SSF52540">
    <property type="entry name" value="P-loop containing nucleoside triphosphate hydrolases"/>
    <property type="match status" value="1"/>
</dbReference>
<dbReference type="PANTHER" id="PTHR43384">
    <property type="entry name" value="SEPTUM SITE-DETERMINING PROTEIN MIND HOMOLOG, CHLOROPLASTIC-RELATED"/>
    <property type="match status" value="1"/>
</dbReference>
<dbReference type="InterPro" id="IPR050625">
    <property type="entry name" value="ParA/MinD_ATPase"/>
</dbReference>
<dbReference type="EMBL" id="CAFAAO010000002">
    <property type="protein sequence ID" value="CAB4794288.1"/>
    <property type="molecule type" value="Genomic_DNA"/>
</dbReference>
<evidence type="ECO:0000313" key="7">
    <source>
        <dbReference type="EMBL" id="CAB4846568.1"/>
    </source>
</evidence>
<dbReference type="Gene3D" id="3.40.50.300">
    <property type="entry name" value="P-loop containing nucleotide triphosphate hydrolases"/>
    <property type="match status" value="1"/>
</dbReference>
<evidence type="ECO:0000313" key="3">
    <source>
        <dbReference type="EMBL" id="CAB4334871.1"/>
    </source>
</evidence>
<dbReference type="InterPro" id="IPR025669">
    <property type="entry name" value="AAA_dom"/>
</dbReference>
<proteinExistence type="predicted"/>
<evidence type="ECO:0000313" key="4">
    <source>
        <dbReference type="EMBL" id="CAB4707926.1"/>
    </source>
</evidence>
<evidence type="ECO:0000313" key="5">
    <source>
        <dbReference type="EMBL" id="CAB4745356.1"/>
    </source>
</evidence>
<dbReference type="EMBL" id="CAFBQG010000080">
    <property type="protein sequence ID" value="CAB5049237.1"/>
    <property type="molecule type" value="Genomic_DNA"/>
</dbReference>
<dbReference type="GO" id="GO:0051782">
    <property type="term" value="P:negative regulation of cell division"/>
    <property type="evidence" value="ECO:0007669"/>
    <property type="project" value="TreeGrafter"/>
</dbReference>
<dbReference type="GO" id="GO:0005829">
    <property type="term" value="C:cytosol"/>
    <property type="evidence" value="ECO:0007669"/>
    <property type="project" value="TreeGrafter"/>
</dbReference>
<dbReference type="InterPro" id="IPR027417">
    <property type="entry name" value="P-loop_NTPase"/>
</dbReference>
<dbReference type="EMBL" id="CAFBIX010000007">
    <property type="protein sequence ID" value="CAB4846568.1"/>
    <property type="molecule type" value="Genomic_DNA"/>
</dbReference>
<evidence type="ECO:0000313" key="8">
    <source>
        <dbReference type="EMBL" id="CAB5014490.1"/>
    </source>
</evidence>
<dbReference type="EMBL" id="CAESAD010000001">
    <property type="protein sequence ID" value="CAB4334871.1"/>
    <property type="molecule type" value="Genomic_DNA"/>
</dbReference>
<organism evidence="3">
    <name type="scientific">freshwater metagenome</name>
    <dbReference type="NCBI Taxonomy" id="449393"/>
    <lineage>
        <taxon>unclassified sequences</taxon>
        <taxon>metagenomes</taxon>
        <taxon>ecological metagenomes</taxon>
    </lineage>
</organism>
<feature type="domain" description="AAA" evidence="1">
    <location>
        <begin position="132"/>
        <end position="276"/>
    </location>
</feature>
<dbReference type="GO" id="GO:0005524">
    <property type="term" value="F:ATP binding"/>
    <property type="evidence" value="ECO:0007669"/>
    <property type="project" value="TreeGrafter"/>
</dbReference>
<dbReference type="Pfam" id="PF13614">
    <property type="entry name" value="AAA_31"/>
    <property type="match status" value="1"/>
</dbReference>